<sequence>MSQSTSRVFVADANPINDVPMEDASGPVVPAVVAPAKGQSSTTLSTRTQFSKFQSFKPCNLLNNFLSGFYNDFCMCTSQYWHL</sequence>
<organism evidence="1 2">
    <name type="scientific">Caenorhabditis nigoni</name>
    <dbReference type="NCBI Taxonomy" id="1611254"/>
    <lineage>
        <taxon>Eukaryota</taxon>
        <taxon>Metazoa</taxon>
        <taxon>Ecdysozoa</taxon>
        <taxon>Nematoda</taxon>
        <taxon>Chromadorea</taxon>
        <taxon>Rhabditida</taxon>
        <taxon>Rhabditina</taxon>
        <taxon>Rhabditomorpha</taxon>
        <taxon>Rhabditoidea</taxon>
        <taxon>Rhabditidae</taxon>
        <taxon>Peloderinae</taxon>
        <taxon>Caenorhabditis</taxon>
    </lineage>
</organism>
<protein>
    <submittedName>
        <fullName evidence="1">Uncharacterized protein</fullName>
    </submittedName>
</protein>
<dbReference type="Proteomes" id="UP000230233">
    <property type="component" value="Chromosome III"/>
</dbReference>
<dbReference type="AlphaFoldDB" id="A0A2G5UP33"/>
<evidence type="ECO:0000313" key="1">
    <source>
        <dbReference type="EMBL" id="PIC41317.1"/>
    </source>
</evidence>
<comment type="caution">
    <text evidence="1">The sequence shown here is derived from an EMBL/GenBank/DDBJ whole genome shotgun (WGS) entry which is preliminary data.</text>
</comment>
<reference evidence="2" key="1">
    <citation type="submission" date="2017-10" db="EMBL/GenBank/DDBJ databases">
        <title>Rapid genome shrinkage in a self-fertile nematode reveals novel sperm competition proteins.</title>
        <authorList>
            <person name="Yin D."/>
            <person name="Schwarz E.M."/>
            <person name="Thomas C.G."/>
            <person name="Felde R.L."/>
            <person name="Korf I.F."/>
            <person name="Cutter A.D."/>
            <person name="Schartner C.M."/>
            <person name="Ralston E.J."/>
            <person name="Meyer B.J."/>
            <person name="Haag E.S."/>
        </authorList>
    </citation>
    <scope>NUCLEOTIDE SEQUENCE [LARGE SCALE GENOMIC DNA]</scope>
    <source>
        <strain evidence="2">JU1422</strain>
    </source>
</reference>
<name>A0A2G5UP33_9PELO</name>
<accession>A0A2G5UP33</accession>
<dbReference type="EMBL" id="PDUG01000003">
    <property type="protein sequence ID" value="PIC41317.1"/>
    <property type="molecule type" value="Genomic_DNA"/>
</dbReference>
<gene>
    <name evidence="1" type="primary">Cnig_chr_III.g8777</name>
    <name evidence="1" type="ORF">B9Z55_008777</name>
</gene>
<proteinExistence type="predicted"/>
<keyword evidence="2" id="KW-1185">Reference proteome</keyword>
<evidence type="ECO:0000313" key="2">
    <source>
        <dbReference type="Proteomes" id="UP000230233"/>
    </source>
</evidence>